<dbReference type="InterPro" id="IPR012338">
    <property type="entry name" value="Beta-lactam/transpept-like"/>
</dbReference>
<dbReference type="VEuPathDB" id="FungiDB:A1O9_06008"/>
<accession>A0A072PRC0</accession>
<reference evidence="4 5" key="1">
    <citation type="submission" date="2013-03" db="EMBL/GenBank/DDBJ databases">
        <title>The Genome Sequence of Exophiala aquamarina CBS 119918.</title>
        <authorList>
            <consortium name="The Broad Institute Genomics Platform"/>
            <person name="Cuomo C."/>
            <person name="de Hoog S."/>
            <person name="Gorbushina A."/>
            <person name="Walker B."/>
            <person name="Young S.K."/>
            <person name="Zeng Q."/>
            <person name="Gargeya S."/>
            <person name="Fitzgerald M."/>
            <person name="Haas B."/>
            <person name="Abouelleil A."/>
            <person name="Allen A.W."/>
            <person name="Alvarado L."/>
            <person name="Arachchi H.M."/>
            <person name="Berlin A.M."/>
            <person name="Chapman S.B."/>
            <person name="Gainer-Dewar J."/>
            <person name="Goldberg J."/>
            <person name="Griggs A."/>
            <person name="Gujja S."/>
            <person name="Hansen M."/>
            <person name="Howarth C."/>
            <person name="Imamovic A."/>
            <person name="Ireland A."/>
            <person name="Larimer J."/>
            <person name="McCowan C."/>
            <person name="Murphy C."/>
            <person name="Pearson M."/>
            <person name="Poon T.W."/>
            <person name="Priest M."/>
            <person name="Roberts A."/>
            <person name="Saif S."/>
            <person name="Shea T."/>
            <person name="Sisk P."/>
            <person name="Sykes S."/>
            <person name="Wortman J."/>
            <person name="Nusbaum C."/>
            <person name="Birren B."/>
        </authorList>
    </citation>
    <scope>NUCLEOTIDE SEQUENCE [LARGE SCALE GENOMIC DNA]</scope>
    <source>
        <strain evidence="4 5">CBS 119918</strain>
    </source>
</reference>
<dbReference type="RefSeq" id="XP_013260675.1">
    <property type="nucleotide sequence ID" value="XM_013405221.1"/>
</dbReference>
<feature type="region of interest" description="Disordered" evidence="2">
    <location>
        <begin position="1"/>
        <end position="21"/>
    </location>
</feature>
<dbReference type="InterPro" id="IPR001466">
    <property type="entry name" value="Beta-lactam-related"/>
</dbReference>
<dbReference type="Gene3D" id="3.40.710.10">
    <property type="entry name" value="DD-peptidase/beta-lactamase superfamily"/>
    <property type="match status" value="1"/>
</dbReference>
<evidence type="ECO:0000259" key="3">
    <source>
        <dbReference type="Pfam" id="PF00144"/>
    </source>
</evidence>
<proteinExistence type="inferred from homology"/>
<dbReference type="Proteomes" id="UP000027920">
    <property type="component" value="Unassembled WGS sequence"/>
</dbReference>
<feature type="domain" description="Beta-lactamase-related" evidence="3">
    <location>
        <begin position="25"/>
        <end position="199"/>
    </location>
</feature>
<name>A0A072PRC0_9EURO</name>
<dbReference type="EMBL" id="AMGV01000004">
    <property type="protein sequence ID" value="KEF58085.1"/>
    <property type="molecule type" value="Genomic_DNA"/>
</dbReference>
<evidence type="ECO:0000313" key="4">
    <source>
        <dbReference type="EMBL" id="KEF58085.1"/>
    </source>
</evidence>
<comment type="caution">
    <text evidence="4">The sequence shown here is derived from an EMBL/GenBank/DDBJ whole genome shotgun (WGS) entry which is preliminary data.</text>
</comment>
<organism evidence="4 5">
    <name type="scientific">Exophiala aquamarina CBS 119918</name>
    <dbReference type="NCBI Taxonomy" id="1182545"/>
    <lineage>
        <taxon>Eukaryota</taxon>
        <taxon>Fungi</taxon>
        <taxon>Dikarya</taxon>
        <taxon>Ascomycota</taxon>
        <taxon>Pezizomycotina</taxon>
        <taxon>Eurotiomycetes</taxon>
        <taxon>Chaetothyriomycetidae</taxon>
        <taxon>Chaetothyriales</taxon>
        <taxon>Herpotrichiellaceae</taxon>
        <taxon>Exophiala</taxon>
    </lineage>
</organism>
<dbReference type="Pfam" id="PF00144">
    <property type="entry name" value="Beta-lactamase"/>
    <property type="match status" value="1"/>
</dbReference>
<evidence type="ECO:0000256" key="2">
    <source>
        <dbReference type="SAM" id="MobiDB-lite"/>
    </source>
</evidence>
<dbReference type="PANTHER" id="PTHR22935:SF95">
    <property type="entry name" value="BETA-LACTAMASE-LIKE 1-RELATED"/>
    <property type="match status" value="1"/>
</dbReference>
<dbReference type="STRING" id="1182545.A0A072PRC0"/>
<gene>
    <name evidence="4" type="ORF">A1O9_06008</name>
</gene>
<dbReference type="InterPro" id="IPR051478">
    <property type="entry name" value="Beta-lactamase-like_AB/R"/>
</dbReference>
<dbReference type="OrthoDB" id="10250282at2759"/>
<evidence type="ECO:0000313" key="5">
    <source>
        <dbReference type="Proteomes" id="UP000027920"/>
    </source>
</evidence>
<comment type="similarity">
    <text evidence="1">Belongs to the beta-lactamase family.</text>
</comment>
<dbReference type="AlphaFoldDB" id="A0A072PRC0"/>
<dbReference type="HOGENOM" id="CLU_1214767_0_0_1"/>
<protein>
    <submittedName>
        <fullName evidence="4">Beta-lactamase</fullName>
    </submittedName>
</protein>
<sequence>MCLPVHGTVGHQLASSPSADSQLSADKHLDLLTNSGRQSRVYDPFPTPVYSSVGFDILGKLVENVNGKSYSEYLQDSVFQTAKLNRTSVEIPGDQSIGFIPAVPGCSGAMYSSNNDILSFRASILSSELFTLERTRAWLKPRSSTSSSGPYVGGPWEVARGANLASDGRNIDFYTKTGNQYDYTNVLVLVPDYDLVIAINLVGGVHSSLPEIEALFSALVKALIPVVD</sequence>
<evidence type="ECO:0000256" key="1">
    <source>
        <dbReference type="ARBA" id="ARBA00038473"/>
    </source>
</evidence>
<dbReference type="GeneID" id="25280928"/>
<dbReference type="PANTHER" id="PTHR22935">
    <property type="entry name" value="PENICILLIN-BINDING PROTEIN"/>
    <property type="match status" value="1"/>
</dbReference>
<keyword evidence="5" id="KW-1185">Reference proteome</keyword>
<dbReference type="SUPFAM" id="SSF56601">
    <property type="entry name" value="beta-lactamase/transpeptidase-like"/>
    <property type="match status" value="1"/>
</dbReference>